<feature type="region of interest" description="Disordered" evidence="1">
    <location>
        <begin position="63"/>
        <end position="82"/>
    </location>
</feature>
<protein>
    <submittedName>
        <fullName evidence="2">Uncharacterized protein</fullName>
    </submittedName>
</protein>
<name>A0A090IZK2_9BACI</name>
<dbReference type="Proteomes" id="UP000040576">
    <property type="component" value="Unassembled WGS sequence"/>
</dbReference>
<evidence type="ECO:0000313" key="3">
    <source>
        <dbReference type="Proteomes" id="UP000040576"/>
    </source>
</evidence>
<keyword evidence="3" id="KW-1185">Reference proteome</keyword>
<gene>
    <name evidence="2" type="ORF">BT1A1_2016</name>
</gene>
<dbReference type="RefSeq" id="WP_141227946.1">
    <property type="nucleotide sequence ID" value="NZ_CCRF01000061.1"/>
</dbReference>
<sequence length="82" mass="9409">MASNKTVKTSEILELIKCLEMEIAFVEQKMHLVVTEEIIEQTSNLSRNISAIEKEIMKVTKENQTKQQVRNTEPIMKQAASM</sequence>
<evidence type="ECO:0000313" key="2">
    <source>
        <dbReference type="EMBL" id="CEE01838.1"/>
    </source>
</evidence>
<proteinExistence type="predicted"/>
<dbReference type="EMBL" id="CCRF01000061">
    <property type="protein sequence ID" value="CEE01838.1"/>
    <property type="molecule type" value="Genomic_DNA"/>
</dbReference>
<reference evidence="2 3" key="1">
    <citation type="submission" date="2014-07" db="EMBL/GenBank/DDBJ databases">
        <authorList>
            <person name="Wibberg Daniel"/>
        </authorList>
    </citation>
    <scope>NUCLEOTIDE SEQUENCE [LARGE SCALE GENOMIC DNA]</scope>
</reference>
<dbReference type="AlphaFoldDB" id="A0A090IZK2"/>
<organism evidence="2 3">
    <name type="scientific">Caldibacillus thermoamylovorans</name>
    <dbReference type="NCBI Taxonomy" id="35841"/>
    <lineage>
        <taxon>Bacteria</taxon>
        <taxon>Bacillati</taxon>
        <taxon>Bacillota</taxon>
        <taxon>Bacilli</taxon>
        <taxon>Bacillales</taxon>
        <taxon>Bacillaceae</taxon>
        <taxon>Caldibacillus</taxon>
    </lineage>
</organism>
<accession>A0A090IZK2</accession>
<evidence type="ECO:0000256" key="1">
    <source>
        <dbReference type="SAM" id="MobiDB-lite"/>
    </source>
</evidence>